<sequence>MDCVIACEYNAISNGGFMIKEKLLKLCLAPLRLLPIKENRIVFICNRGGGFCCNPKYMAQYIHENYGSQYEIIFFYNDESVVKRNNCDWITWKKFDGFGYIEALVTAKYIVSNITIPRFVPYRRQQVKMCTWHGSAFKGTGDMEYNFDKYDVFLAENELTYKVIREIWMYRGEILRTGMPRNDCLFNFTKKQIKNIKEKIGVPEEHLLLYAPTFRDKGDADCFSVDFLKLKAHLEDIFGGSWQVAFRYHPLQKKRNLPSGCIDLSTYEDMQELLMCTDILVTDYSSCMWDFSLMGKPCFVYASDIDRYINDERGAFLYPIDMLPFPLARNNDELVERIVQFNRKEYEERLKQFFKEWGRYNYDGTATKKAVDRLLNG</sequence>
<dbReference type="AlphaFoldDB" id="A0A413U7I0"/>
<dbReference type="SUPFAM" id="SSF53756">
    <property type="entry name" value="UDP-Glycosyltransferase/glycogen phosphorylase"/>
    <property type="match status" value="1"/>
</dbReference>
<evidence type="ECO:0000256" key="5">
    <source>
        <dbReference type="ARBA" id="ARBA00022944"/>
    </source>
</evidence>
<comment type="caution">
    <text evidence="7">The sequence shown here is derived from an EMBL/GenBank/DDBJ whole genome shotgun (WGS) entry which is preliminary data.</text>
</comment>
<dbReference type="EMBL" id="QSFZ01000002">
    <property type="protein sequence ID" value="RHA93870.1"/>
    <property type="molecule type" value="Genomic_DNA"/>
</dbReference>
<dbReference type="GO" id="GO:0005886">
    <property type="term" value="C:plasma membrane"/>
    <property type="evidence" value="ECO:0007669"/>
    <property type="project" value="UniProtKB-SubCell"/>
</dbReference>
<evidence type="ECO:0000256" key="3">
    <source>
        <dbReference type="ARBA" id="ARBA00022475"/>
    </source>
</evidence>
<dbReference type="InterPro" id="IPR043149">
    <property type="entry name" value="TagF_N"/>
</dbReference>
<dbReference type="PANTHER" id="PTHR37316">
    <property type="entry name" value="TEICHOIC ACID GLYCEROL-PHOSPHATE PRIMASE"/>
    <property type="match status" value="1"/>
</dbReference>
<reference evidence="7 8" key="1">
    <citation type="submission" date="2018-08" db="EMBL/GenBank/DDBJ databases">
        <title>A genome reference for cultivated species of the human gut microbiota.</title>
        <authorList>
            <person name="Zou Y."/>
            <person name="Xue W."/>
            <person name="Luo G."/>
        </authorList>
    </citation>
    <scope>NUCLEOTIDE SEQUENCE [LARGE SCALE GENOMIC DNA]</scope>
    <source>
        <strain evidence="7 8">AM42-17AT</strain>
    </source>
</reference>
<evidence type="ECO:0000313" key="8">
    <source>
        <dbReference type="Proteomes" id="UP000286220"/>
    </source>
</evidence>
<evidence type="ECO:0000256" key="6">
    <source>
        <dbReference type="ARBA" id="ARBA00023136"/>
    </source>
</evidence>
<name>A0A413U7I0_9FIRM</name>
<dbReference type="Proteomes" id="UP000286220">
    <property type="component" value="Unassembled WGS sequence"/>
</dbReference>
<proteinExistence type="inferred from homology"/>
<comment type="subcellular location">
    <subcellularLocation>
        <location evidence="1">Cell membrane</location>
        <topology evidence="1">Peripheral membrane protein</topology>
    </subcellularLocation>
</comment>
<evidence type="ECO:0000256" key="4">
    <source>
        <dbReference type="ARBA" id="ARBA00022679"/>
    </source>
</evidence>
<dbReference type="GO" id="GO:0047355">
    <property type="term" value="F:CDP-glycerol glycerophosphotransferase activity"/>
    <property type="evidence" value="ECO:0007669"/>
    <property type="project" value="InterPro"/>
</dbReference>
<protein>
    <recommendedName>
        <fullName evidence="9">CDP-glycerol:poly(Glycerophosphate) glycerophosphotransferase</fullName>
    </recommendedName>
</protein>
<dbReference type="Pfam" id="PF04464">
    <property type="entry name" value="Glyphos_transf"/>
    <property type="match status" value="1"/>
</dbReference>
<dbReference type="InterPro" id="IPR007554">
    <property type="entry name" value="Glycerophosphate_synth"/>
</dbReference>
<keyword evidence="5" id="KW-0777">Teichoic acid biosynthesis</keyword>
<evidence type="ECO:0000313" key="7">
    <source>
        <dbReference type="EMBL" id="RHA93870.1"/>
    </source>
</evidence>
<dbReference type="Gene3D" id="3.40.50.11820">
    <property type="match status" value="1"/>
</dbReference>
<evidence type="ECO:0000256" key="1">
    <source>
        <dbReference type="ARBA" id="ARBA00004202"/>
    </source>
</evidence>
<organism evidence="7 8">
    <name type="scientific">Agathobacter rectalis</name>
    <dbReference type="NCBI Taxonomy" id="39491"/>
    <lineage>
        <taxon>Bacteria</taxon>
        <taxon>Bacillati</taxon>
        <taxon>Bacillota</taxon>
        <taxon>Clostridia</taxon>
        <taxon>Lachnospirales</taxon>
        <taxon>Lachnospiraceae</taxon>
        <taxon>Agathobacter</taxon>
    </lineage>
</organism>
<dbReference type="InterPro" id="IPR051612">
    <property type="entry name" value="Teichoic_Acid_Biosynth"/>
</dbReference>
<dbReference type="GO" id="GO:0019350">
    <property type="term" value="P:teichoic acid biosynthetic process"/>
    <property type="evidence" value="ECO:0007669"/>
    <property type="project" value="UniProtKB-KW"/>
</dbReference>
<gene>
    <name evidence="7" type="ORF">DW912_02285</name>
</gene>
<evidence type="ECO:0000256" key="2">
    <source>
        <dbReference type="ARBA" id="ARBA00010488"/>
    </source>
</evidence>
<keyword evidence="3" id="KW-1003">Cell membrane</keyword>
<keyword evidence="6" id="KW-0472">Membrane</keyword>
<dbReference type="InterPro" id="IPR043148">
    <property type="entry name" value="TagF_C"/>
</dbReference>
<keyword evidence="4" id="KW-0808">Transferase</keyword>
<dbReference type="PANTHER" id="PTHR37316:SF3">
    <property type="entry name" value="TEICHOIC ACID GLYCEROL-PHOSPHATE TRANSFERASE"/>
    <property type="match status" value="1"/>
</dbReference>
<evidence type="ECO:0008006" key="9">
    <source>
        <dbReference type="Google" id="ProtNLM"/>
    </source>
</evidence>
<accession>A0A413U7I0</accession>
<dbReference type="Gene3D" id="3.40.50.12580">
    <property type="match status" value="1"/>
</dbReference>
<comment type="similarity">
    <text evidence="2">Belongs to the CDP-glycerol glycerophosphotransferase family.</text>
</comment>